<keyword evidence="6" id="KW-0472">Membrane</keyword>
<feature type="non-terminal residue" evidence="8">
    <location>
        <position position="1"/>
    </location>
</feature>
<evidence type="ECO:0000313" key="8">
    <source>
        <dbReference type="EMBL" id="KXB32878.1"/>
    </source>
</evidence>
<dbReference type="NCBIfam" id="TIGR01167">
    <property type="entry name" value="LPXTG_anchor"/>
    <property type="match status" value="1"/>
</dbReference>
<feature type="transmembrane region" description="Helical" evidence="6">
    <location>
        <begin position="195"/>
        <end position="215"/>
    </location>
</feature>
<evidence type="ECO:0000256" key="2">
    <source>
        <dbReference type="ARBA" id="ARBA00022525"/>
    </source>
</evidence>
<evidence type="ECO:0000259" key="7">
    <source>
        <dbReference type="PROSITE" id="PS50847"/>
    </source>
</evidence>
<keyword evidence="1" id="KW-0134">Cell wall</keyword>
<name>A0A133XPL7_9LACT</name>
<reference evidence="8 9" key="1">
    <citation type="submission" date="2016-01" db="EMBL/GenBank/DDBJ databases">
        <authorList>
            <person name="Oliw E.H."/>
        </authorList>
    </citation>
    <scope>NUCLEOTIDE SEQUENCE [LARGE SCALE GENOMIC DNA]</scope>
    <source>
        <strain evidence="8 9">KA00635</strain>
    </source>
</reference>
<dbReference type="EMBL" id="LSCQ01000105">
    <property type="protein sequence ID" value="KXB32878.1"/>
    <property type="molecule type" value="Genomic_DNA"/>
</dbReference>
<comment type="caution">
    <text evidence="8">The sequence shown here is derived from an EMBL/GenBank/DDBJ whole genome shotgun (WGS) entry which is preliminary data.</text>
</comment>
<proteinExistence type="predicted"/>
<evidence type="ECO:0000256" key="4">
    <source>
        <dbReference type="ARBA" id="ARBA00023088"/>
    </source>
</evidence>
<dbReference type="AlphaFoldDB" id="A0A133XPL7"/>
<evidence type="ECO:0000256" key="6">
    <source>
        <dbReference type="SAM" id="Phobius"/>
    </source>
</evidence>
<evidence type="ECO:0000256" key="1">
    <source>
        <dbReference type="ARBA" id="ARBA00022512"/>
    </source>
</evidence>
<gene>
    <name evidence="8" type="ORF">HMPREF3187_01798</name>
</gene>
<dbReference type="Pfam" id="PF07554">
    <property type="entry name" value="FIVAR"/>
    <property type="match status" value="1"/>
</dbReference>
<keyword evidence="4" id="KW-0572">Peptidoglycan-anchor</keyword>
<keyword evidence="3" id="KW-0732">Signal</keyword>
<feature type="compositionally biased region" description="Polar residues" evidence="5">
    <location>
        <begin position="123"/>
        <end position="155"/>
    </location>
</feature>
<evidence type="ECO:0000256" key="3">
    <source>
        <dbReference type="ARBA" id="ARBA00022729"/>
    </source>
</evidence>
<dbReference type="PATRIC" id="fig|87541.4.peg.1776"/>
<dbReference type="Proteomes" id="UP000070422">
    <property type="component" value="Unassembled WGS sequence"/>
</dbReference>
<protein>
    <submittedName>
        <fullName evidence="8">LPXTG-motif protein cell wall anchor domain protein</fullName>
    </submittedName>
</protein>
<organism evidence="8 9">
    <name type="scientific">Aerococcus christensenii</name>
    <dbReference type="NCBI Taxonomy" id="87541"/>
    <lineage>
        <taxon>Bacteria</taxon>
        <taxon>Bacillati</taxon>
        <taxon>Bacillota</taxon>
        <taxon>Bacilli</taxon>
        <taxon>Lactobacillales</taxon>
        <taxon>Aerococcaceae</taxon>
        <taxon>Aerococcus</taxon>
    </lineage>
</organism>
<dbReference type="Pfam" id="PF00746">
    <property type="entry name" value="Gram_pos_anchor"/>
    <property type="match status" value="1"/>
</dbReference>
<dbReference type="PROSITE" id="PS50847">
    <property type="entry name" value="GRAM_POS_ANCHORING"/>
    <property type="match status" value="1"/>
</dbReference>
<keyword evidence="2" id="KW-0964">Secreted</keyword>
<keyword evidence="6" id="KW-0812">Transmembrane</keyword>
<dbReference type="Gene3D" id="1.20.1270.70">
    <property type="entry name" value="Designed single chain three-helix bundle"/>
    <property type="match status" value="1"/>
</dbReference>
<sequence length="223" mass="24576">EYQNAQAKGDDASKQALEDYKTALAKANKVLGDKNATQAQVDEALKALQVAKTALMNSYKTDKQALQQAFNQVIEDGFEDPTYQHLLEEIKRVLADPYATQAQVDEVYARLIGIGRTHRTGQQDHTSPDRTSNGTQGNHQSNFEHSQLQQGHSTLPDTTLHTVTKHMGEVTMSKRVQANTARTLRYKKLPQTGSGMSSVSGLGLLLLASAGLFLLPRKRETKD</sequence>
<feature type="region of interest" description="Disordered" evidence="5">
    <location>
        <begin position="118"/>
        <end position="155"/>
    </location>
</feature>
<feature type="domain" description="Gram-positive cocci surface proteins LPxTG" evidence="7">
    <location>
        <begin position="189"/>
        <end position="223"/>
    </location>
</feature>
<dbReference type="InterPro" id="IPR019931">
    <property type="entry name" value="LPXTG_anchor"/>
</dbReference>
<evidence type="ECO:0000313" key="9">
    <source>
        <dbReference type="Proteomes" id="UP000070422"/>
    </source>
</evidence>
<evidence type="ECO:0000256" key="5">
    <source>
        <dbReference type="SAM" id="MobiDB-lite"/>
    </source>
</evidence>
<dbReference type="RefSeq" id="WP_197415413.1">
    <property type="nucleotide sequence ID" value="NZ_KQ959339.1"/>
</dbReference>
<accession>A0A133XPL7</accession>
<keyword evidence="6" id="KW-1133">Transmembrane helix</keyword>